<feature type="region of interest" description="Disordered" evidence="1">
    <location>
        <begin position="1"/>
        <end position="21"/>
    </location>
</feature>
<sequence>MRVSFGLISDASLDTTQPPPDRTEAAALVSASCGDAVGGGRYPPRMSTPDRPAASERLLKKGMALLTAQFATEQALASLRQAVTGGRITDIAQWAALATEAVMETARLAEVPVESAGAFTTIRAR</sequence>
<gene>
    <name evidence="2" type="ORF">CF165_44835</name>
</gene>
<comment type="caution">
    <text evidence="2">The sequence shown here is derived from an EMBL/GenBank/DDBJ whole genome shotgun (WGS) entry which is preliminary data.</text>
</comment>
<keyword evidence="3" id="KW-1185">Reference proteome</keyword>
<evidence type="ECO:0000256" key="1">
    <source>
        <dbReference type="SAM" id="MobiDB-lite"/>
    </source>
</evidence>
<evidence type="ECO:0000313" key="3">
    <source>
        <dbReference type="Proteomes" id="UP000215199"/>
    </source>
</evidence>
<organism evidence="2 3">
    <name type="scientific">Amycolatopsis vastitatis</name>
    <dbReference type="NCBI Taxonomy" id="1905142"/>
    <lineage>
        <taxon>Bacteria</taxon>
        <taxon>Bacillati</taxon>
        <taxon>Actinomycetota</taxon>
        <taxon>Actinomycetes</taxon>
        <taxon>Pseudonocardiales</taxon>
        <taxon>Pseudonocardiaceae</taxon>
        <taxon>Amycolatopsis</taxon>
    </lineage>
</organism>
<name>A0A229SMD9_9PSEU</name>
<evidence type="ECO:0000313" key="2">
    <source>
        <dbReference type="EMBL" id="OXM60022.1"/>
    </source>
</evidence>
<dbReference type="EMBL" id="NMUL01000067">
    <property type="protein sequence ID" value="OXM60022.1"/>
    <property type="molecule type" value="Genomic_DNA"/>
</dbReference>
<proteinExistence type="predicted"/>
<protein>
    <submittedName>
        <fullName evidence="2">Uncharacterized protein</fullName>
    </submittedName>
</protein>
<accession>A0A229SMD9</accession>
<dbReference type="AlphaFoldDB" id="A0A229SMD9"/>
<dbReference type="Proteomes" id="UP000215199">
    <property type="component" value="Unassembled WGS sequence"/>
</dbReference>
<reference evidence="3" key="1">
    <citation type="submission" date="2017-07" db="EMBL/GenBank/DDBJ databases">
        <title>Comparative genome mining reveals phylogenetic distribution patterns of secondary metabolites in Amycolatopsis.</title>
        <authorList>
            <person name="Adamek M."/>
            <person name="Alanjary M."/>
            <person name="Sales-Ortells H."/>
            <person name="Goodfellow M."/>
            <person name="Bull A.T."/>
            <person name="Kalinowski J."/>
            <person name="Ziemert N."/>
        </authorList>
    </citation>
    <scope>NUCLEOTIDE SEQUENCE [LARGE SCALE GENOMIC DNA]</scope>
    <source>
        <strain evidence="3">H5</strain>
    </source>
</reference>